<protein>
    <submittedName>
        <fullName evidence="1">Uncharacterized protein</fullName>
    </submittedName>
</protein>
<dbReference type="AlphaFoldDB" id="A0A8J6YQC2"/>
<name>A0A8J6YQC2_9PROT</name>
<comment type="caution">
    <text evidence="1">The sequence shown here is derived from an EMBL/GenBank/DDBJ whole genome shotgun (WGS) entry which is preliminary data.</text>
</comment>
<dbReference type="EMBL" id="JACZHT010000008">
    <property type="protein sequence ID" value="MBE1237869.1"/>
    <property type="molecule type" value="Genomic_DNA"/>
</dbReference>
<keyword evidence="2" id="KW-1185">Reference proteome</keyword>
<organism evidence="1 2">
    <name type="scientific">Phaeovibrio sulfidiphilus</name>
    <dbReference type="NCBI Taxonomy" id="1220600"/>
    <lineage>
        <taxon>Bacteria</taxon>
        <taxon>Pseudomonadati</taxon>
        <taxon>Pseudomonadota</taxon>
        <taxon>Alphaproteobacteria</taxon>
        <taxon>Rhodospirillales</taxon>
        <taxon>Rhodospirillaceae</taxon>
        <taxon>Phaeovibrio</taxon>
    </lineage>
</organism>
<dbReference type="RefSeq" id="WP_192534881.1">
    <property type="nucleotide sequence ID" value="NZ_JACZHT010000008.1"/>
</dbReference>
<reference evidence="1" key="1">
    <citation type="submission" date="2020-10" db="EMBL/GenBank/DDBJ databases">
        <title>Genome sequence of the unusual species of purple photosynthetic bacteria, Phaeovibrio sulfidiphilus DSM 23193, type strain.</title>
        <authorList>
            <person name="Kyndt J.A."/>
            <person name="Meyer T.E."/>
        </authorList>
    </citation>
    <scope>NUCLEOTIDE SEQUENCE</scope>
    <source>
        <strain evidence="1">DSM 23193</strain>
    </source>
</reference>
<evidence type="ECO:0000313" key="1">
    <source>
        <dbReference type="EMBL" id="MBE1237869.1"/>
    </source>
</evidence>
<sequence>MEKLLSPLVSIATIAGAAVAVYSAWDSRQSTRKQEREGEKQRLETKRQAAIAAELLHTRHVEARRAWVNDVIDMMGRAISLCRSDDTLFPGNDLLREREHIAMHLSSLLDKGRLLFPNYAHETYGAKKPPANRGFREPILEFIFEGYAEVAALERLPDPRRADAIFEIRRNFVGHAQEELDPRQQQARLKAVLGDALTQTD</sequence>
<proteinExistence type="predicted"/>
<accession>A0A8J6YQC2</accession>
<gene>
    <name evidence="1" type="ORF">IHV25_09460</name>
</gene>
<dbReference type="Proteomes" id="UP000631034">
    <property type="component" value="Unassembled WGS sequence"/>
</dbReference>
<evidence type="ECO:0000313" key="2">
    <source>
        <dbReference type="Proteomes" id="UP000631034"/>
    </source>
</evidence>